<name>A0A1C4ZA29_9ACTN</name>
<feature type="domain" description="Cas12f1-like TNB" evidence="9">
    <location>
        <begin position="330"/>
        <end position="397"/>
    </location>
</feature>
<feature type="domain" description="Probable transposase IS891/IS1136/IS1341" evidence="8">
    <location>
        <begin position="195"/>
        <end position="318"/>
    </location>
</feature>
<feature type="compositionally biased region" description="Basic and acidic residues" evidence="7">
    <location>
        <begin position="450"/>
        <end position="459"/>
    </location>
</feature>
<evidence type="ECO:0000313" key="11">
    <source>
        <dbReference type="EMBL" id="SCF29591.1"/>
    </source>
</evidence>
<dbReference type="GO" id="GO:0006310">
    <property type="term" value="P:DNA recombination"/>
    <property type="evidence" value="ECO:0007669"/>
    <property type="project" value="UniProtKB-KW"/>
</dbReference>
<dbReference type="EMBL" id="FMCR01000005">
    <property type="protein sequence ID" value="SCF29591.1"/>
    <property type="molecule type" value="Genomic_DNA"/>
</dbReference>
<dbReference type="Pfam" id="PF01385">
    <property type="entry name" value="OrfB_IS605"/>
    <property type="match status" value="1"/>
</dbReference>
<evidence type="ECO:0000259" key="10">
    <source>
        <dbReference type="Pfam" id="PF12323"/>
    </source>
</evidence>
<dbReference type="InterPro" id="IPR021027">
    <property type="entry name" value="Transposase_put_HTH"/>
</dbReference>
<dbReference type="InterPro" id="IPR053470">
    <property type="entry name" value="RNA-guided_DNA_endonuclease"/>
</dbReference>
<protein>
    <submittedName>
        <fullName evidence="11">Putative transposase</fullName>
    </submittedName>
</protein>
<dbReference type="AlphaFoldDB" id="A0A1C4ZA29"/>
<dbReference type="Proteomes" id="UP000198864">
    <property type="component" value="Unassembled WGS sequence"/>
</dbReference>
<comment type="similarity">
    <text evidence="1">In the C-terminal section; belongs to the transposase 35 family.</text>
</comment>
<dbReference type="Pfam" id="PF12323">
    <property type="entry name" value="HTH_OrfB_IS605"/>
    <property type="match status" value="1"/>
</dbReference>
<sequence length="459" mass="50433">MKTVQAYRFALDLTPTQERTLLAHAGAARVAHNWALARVKAVMDQRAAERSYGIAEDLLTPAMPWSLSALRKTWNTAKHEVAPWWRECSKEAFNSGLDALARALKNWADSRSGKRAGRAVGFPRFKSRRRTTPSVRFTTGAIRVEPDRTHVVLPRLGRMKLHESARKLARRLDAGTARIMSATVRRDGGRWQVSFTVEVERAQRAPARPGAVVGVDVGVKHLAVLSTGEFVPNPRHLNNAQRTLRVLGRSLSRKVGPDRLSGQRPSRRWQLAQARLGRAHARVANLRRDSLHKLTTGLAREYGTVVIEDLHVAGMLRNRRLARHISDAGFAELRRQLAYKTIWNGGRLAIADRWYPSSKTCSGCGVAKTKLVLSERTYTCTSCGLILDRDLNAARNLAALAAHCDTAGSGPVAGRGADHKTRLGGPVAVKRQPGTAPAEKTGTVPPQGETADRVPARAH</sequence>
<dbReference type="GO" id="GO:0003677">
    <property type="term" value="F:DNA binding"/>
    <property type="evidence" value="ECO:0007669"/>
    <property type="project" value="UniProtKB-KW"/>
</dbReference>
<keyword evidence="4" id="KW-0862">Zinc</keyword>
<feature type="domain" description="Transposase putative helix-turn-helix" evidence="10">
    <location>
        <begin position="1"/>
        <end position="40"/>
    </location>
</feature>
<gene>
    <name evidence="11" type="ORF">GA0070561_5110</name>
</gene>
<evidence type="ECO:0000256" key="4">
    <source>
        <dbReference type="ARBA" id="ARBA00022833"/>
    </source>
</evidence>
<accession>A0A1C4ZA29</accession>
<dbReference type="NCBIfam" id="NF040570">
    <property type="entry name" value="guided_TnpB"/>
    <property type="match status" value="1"/>
</dbReference>
<organism evidence="11 12">
    <name type="scientific">Micromonospora saelicesensis</name>
    <dbReference type="NCBI Taxonomy" id="285676"/>
    <lineage>
        <taxon>Bacteria</taxon>
        <taxon>Bacillati</taxon>
        <taxon>Actinomycetota</taxon>
        <taxon>Actinomycetes</taxon>
        <taxon>Micromonosporales</taxon>
        <taxon>Micromonosporaceae</taxon>
        <taxon>Micromonospora</taxon>
    </lineage>
</organism>
<dbReference type="NCBIfam" id="TIGR01766">
    <property type="entry name" value="IS200/IS605 family accessory protein TnpB-like domain"/>
    <property type="match status" value="1"/>
</dbReference>
<evidence type="ECO:0000256" key="1">
    <source>
        <dbReference type="ARBA" id="ARBA00008761"/>
    </source>
</evidence>
<keyword evidence="5" id="KW-0238">DNA-binding</keyword>
<feature type="region of interest" description="Disordered" evidence="7">
    <location>
        <begin position="410"/>
        <end position="459"/>
    </location>
</feature>
<dbReference type="GO" id="GO:0046872">
    <property type="term" value="F:metal ion binding"/>
    <property type="evidence" value="ECO:0007669"/>
    <property type="project" value="UniProtKB-KW"/>
</dbReference>
<evidence type="ECO:0000313" key="12">
    <source>
        <dbReference type="Proteomes" id="UP000198864"/>
    </source>
</evidence>
<keyword evidence="6" id="KW-0233">DNA recombination</keyword>
<dbReference type="STRING" id="285676.GA0070561_5110"/>
<dbReference type="RefSeq" id="WP_091405000.1">
    <property type="nucleotide sequence ID" value="NZ_FMCR01000005.1"/>
</dbReference>
<evidence type="ECO:0000256" key="2">
    <source>
        <dbReference type="ARBA" id="ARBA00022578"/>
    </source>
</evidence>
<evidence type="ECO:0000256" key="7">
    <source>
        <dbReference type="SAM" id="MobiDB-lite"/>
    </source>
</evidence>
<reference evidence="11 12" key="1">
    <citation type="submission" date="2016-06" db="EMBL/GenBank/DDBJ databases">
        <authorList>
            <person name="Kjaerup R.B."/>
            <person name="Dalgaard T.S."/>
            <person name="Juul-Madsen H.R."/>
        </authorList>
    </citation>
    <scope>NUCLEOTIDE SEQUENCE [LARGE SCALE GENOMIC DNA]</scope>
    <source>
        <strain evidence="11 12">DSM 44871</strain>
    </source>
</reference>
<dbReference type="Pfam" id="PF07282">
    <property type="entry name" value="Cas12f1-like_TNB"/>
    <property type="match status" value="1"/>
</dbReference>
<proteinExistence type="inferred from homology"/>
<dbReference type="GO" id="GO:0032196">
    <property type="term" value="P:transposition"/>
    <property type="evidence" value="ECO:0007669"/>
    <property type="project" value="UniProtKB-KW"/>
</dbReference>
<evidence type="ECO:0000256" key="5">
    <source>
        <dbReference type="ARBA" id="ARBA00023125"/>
    </source>
</evidence>
<evidence type="ECO:0000256" key="3">
    <source>
        <dbReference type="ARBA" id="ARBA00022723"/>
    </source>
</evidence>
<keyword evidence="3" id="KW-0479">Metal-binding</keyword>
<evidence type="ECO:0000256" key="6">
    <source>
        <dbReference type="ARBA" id="ARBA00023172"/>
    </source>
</evidence>
<keyword evidence="2" id="KW-0815">Transposition</keyword>
<dbReference type="InterPro" id="IPR001959">
    <property type="entry name" value="Transposase"/>
</dbReference>
<dbReference type="NCBIfam" id="NF038280">
    <property type="entry name" value="IS607_TnpB"/>
    <property type="match status" value="1"/>
</dbReference>
<evidence type="ECO:0000259" key="9">
    <source>
        <dbReference type="Pfam" id="PF07282"/>
    </source>
</evidence>
<dbReference type="InterPro" id="IPR010095">
    <property type="entry name" value="Cas12f1-like_TNB"/>
</dbReference>
<evidence type="ECO:0000259" key="8">
    <source>
        <dbReference type="Pfam" id="PF01385"/>
    </source>
</evidence>